<sequence length="94" mass="11198">FLVKLFIKKIEYKDKYANFKSIKFKLVDWKEFSEEEIFTIESALINYSILKFQIFDSKITNIFNQKFGDLLKSLEICDRIHKSSKGYGSIQLNE</sequence>
<reference evidence="1 2" key="1">
    <citation type="submission" date="2021-06" db="EMBL/GenBank/DDBJ databases">
        <authorList>
            <person name="Kallberg Y."/>
            <person name="Tangrot J."/>
            <person name="Rosling A."/>
        </authorList>
    </citation>
    <scope>NUCLEOTIDE SEQUENCE [LARGE SCALE GENOMIC DNA]</scope>
    <source>
        <strain evidence="1 2">120-4 pot B 10/14</strain>
    </source>
</reference>
<dbReference type="EMBL" id="CAJVQB010149961">
    <property type="protein sequence ID" value="CAG8855495.1"/>
    <property type="molecule type" value="Genomic_DNA"/>
</dbReference>
<protein>
    <submittedName>
        <fullName evidence="1">39260_t:CDS:1</fullName>
    </submittedName>
</protein>
<gene>
    <name evidence="1" type="ORF">GMARGA_LOCUS44316</name>
</gene>
<proteinExistence type="predicted"/>
<feature type="non-terminal residue" evidence="1">
    <location>
        <position position="94"/>
    </location>
</feature>
<keyword evidence="2" id="KW-1185">Reference proteome</keyword>
<comment type="caution">
    <text evidence="1">The sequence shown here is derived from an EMBL/GenBank/DDBJ whole genome shotgun (WGS) entry which is preliminary data.</text>
</comment>
<dbReference type="Proteomes" id="UP000789901">
    <property type="component" value="Unassembled WGS sequence"/>
</dbReference>
<accession>A0ABN7XLT4</accession>
<evidence type="ECO:0000313" key="2">
    <source>
        <dbReference type="Proteomes" id="UP000789901"/>
    </source>
</evidence>
<evidence type="ECO:0000313" key="1">
    <source>
        <dbReference type="EMBL" id="CAG8855495.1"/>
    </source>
</evidence>
<name>A0ABN7XLT4_GIGMA</name>
<organism evidence="1 2">
    <name type="scientific">Gigaspora margarita</name>
    <dbReference type="NCBI Taxonomy" id="4874"/>
    <lineage>
        <taxon>Eukaryota</taxon>
        <taxon>Fungi</taxon>
        <taxon>Fungi incertae sedis</taxon>
        <taxon>Mucoromycota</taxon>
        <taxon>Glomeromycotina</taxon>
        <taxon>Glomeromycetes</taxon>
        <taxon>Diversisporales</taxon>
        <taxon>Gigasporaceae</taxon>
        <taxon>Gigaspora</taxon>
    </lineage>
</organism>
<feature type="non-terminal residue" evidence="1">
    <location>
        <position position="1"/>
    </location>
</feature>